<protein>
    <submittedName>
        <fullName evidence="2">Uncharacterized protein</fullName>
    </submittedName>
</protein>
<dbReference type="AlphaFoldDB" id="A0A0D0DL43"/>
<dbReference type="InParanoid" id="A0A0D0DL43"/>
<organism evidence="2 3">
    <name type="scientific">Paxillus rubicundulus Ve08.2h10</name>
    <dbReference type="NCBI Taxonomy" id="930991"/>
    <lineage>
        <taxon>Eukaryota</taxon>
        <taxon>Fungi</taxon>
        <taxon>Dikarya</taxon>
        <taxon>Basidiomycota</taxon>
        <taxon>Agaricomycotina</taxon>
        <taxon>Agaricomycetes</taxon>
        <taxon>Agaricomycetidae</taxon>
        <taxon>Boletales</taxon>
        <taxon>Paxilineae</taxon>
        <taxon>Paxillaceae</taxon>
        <taxon>Paxillus</taxon>
    </lineage>
</organism>
<feature type="region of interest" description="Disordered" evidence="1">
    <location>
        <begin position="13"/>
        <end position="50"/>
    </location>
</feature>
<proteinExistence type="predicted"/>
<accession>A0A0D0DL43</accession>
<gene>
    <name evidence="2" type="ORF">PAXRUDRAFT_153719</name>
</gene>
<dbReference type="EMBL" id="KN825622">
    <property type="protein sequence ID" value="KIK82494.1"/>
    <property type="molecule type" value="Genomic_DNA"/>
</dbReference>
<dbReference type="Proteomes" id="UP000054538">
    <property type="component" value="Unassembled WGS sequence"/>
</dbReference>
<reference evidence="2 3" key="1">
    <citation type="submission" date="2014-04" db="EMBL/GenBank/DDBJ databases">
        <authorList>
            <consortium name="DOE Joint Genome Institute"/>
            <person name="Kuo A."/>
            <person name="Kohler A."/>
            <person name="Jargeat P."/>
            <person name="Nagy L.G."/>
            <person name="Floudas D."/>
            <person name="Copeland A."/>
            <person name="Barry K.W."/>
            <person name="Cichocki N."/>
            <person name="Veneault-Fourrey C."/>
            <person name="LaButti K."/>
            <person name="Lindquist E.A."/>
            <person name="Lipzen A."/>
            <person name="Lundell T."/>
            <person name="Morin E."/>
            <person name="Murat C."/>
            <person name="Sun H."/>
            <person name="Tunlid A."/>
            <person name="Henrissat B."/>
            <person name="Grigoriev I.V."/>
            <person name="Hibbett D.S."/>
            <person name="Martin F."/>
            <person name="Nordberg H.P."/>
            <person name="Cantor M.N."/>
            <person name="Hua S.X."/>
        </authorList>
    </citation>
    <scope>NUCLEOTIDE SEQUENCE [LARGE SCALE GENOMIC DNA]</scope>
    <source>
        <strain evidence="2 3">Ve08.2h10</strain>
    </source>
</reference>
<name>A0A0D0DL43_9AGAM</name>
<sequence length="50" mass="5246">KFRVNVSLGAKGLKGHLNGTKQKSIDPASGHSLVWTPTTPAEIPCGMGEE</sequence>
<reference evidence="3" key="2">
    <citation type="submission" date="2015-01" db="EMBL/GenBank/DDBJ databases">
        <title>Evolutionary Origins and Diversification of the Mycorrhizal Mutualists.</title>
        <authorList>
            <consortium name="DOE Joint Genome Institute"/>
            <consortium name="Mycorrhizal Genomics Consortium"/>
            <person name="Kohler A."/>
            <person name="Kuo A."/>
            <person name="Nagy L.G."/>
            <person name="Floudas D."/>
            <person name="Copeland A."/>
            <person name="Barry K.W."/>
            <person name="Cichocki N."/>
            <person name="Veneault-Fourrey C."/>
            <person name="LaButti K."/>
            <person name="Lindquist E.A."/>
            <person name="Lipzen A."/>
            <person name="Lundell T."/>
            <person name="Morin E."/>
            <person name="Murat C."/>
            <person name="Riley R."/>
            <person name="Ohm R."/>
            <person name="Sun H."/>
            <person name="Tunlid A."/>
            <person name="Henrissat B."/>
            <person name="Grigoriev I.V."/>
            <person name="Hibbett D.S."/>
            <person name="Martin F."/>
        </authorList>
    </citation>
    <scope>NUCLEOTIDE SEQUENCE [LARGE SCALE GENOMIC DNA]</scope>
    <source>
        <strain evidence="3">Ve08.2h10</strain>
    </source>
</reference>
<dbReference type="OrthoDB" id="3269759at2759"/>
<feature type="non-terminal residue" evidence="2">
    <location>
        <position position="1"/>
    </location>
</feature>
<evidence type="ECO:0000313" key="2">
    <source>
        <dbReference type="EMBL" id="KIK82494.1"/>
    </source>
</evidence>
<dbReference type="HOGENOM" id="CLU_3129858_0_0_1"/>
<evidence type="ECO:0000256" key="1">
    <source>
        <dbReference type="SAM" id="MobiDB-lite"/>
    </source>
</evidence>
<evidence type="ECO:0000313" key="3">
    <source>
        <dbReference type="Proteomes" id="UP000054538"/>
    </source>
</evidence>
<keyword evidence="3" id="KW-1185">Reference proteome</keyword>